<sequence length="133" mass="14902">MAANSVARLSIPADQVNYDADLAEGSSDIKPATESAPDAGWFLYFIRTRHNTLYCGVTTNVIRRFHEHNSGSVRAARALRGKAPLQLDFSWLLPSKSVALKVEYRAKRLSRPQKERLIAGDRTLQQRLLHDVA</sequence>
<dbReference type="PANTHER" id="PTHR34477:SF1">
    <property type="entry name" value="UPF0213 PROTEIN YHBQ"/>
    <property type="match status" value="1"/>
</dbReference>
<organism evidence="3 4">
    <name type="scientific">Oceanobacter antarcticus</name>
    <dbReference type="NCBI Taxonomy" id="3133425"/>
    <lineage>
        <taxon>Bacteria</taxon>
        <taxon>Pseudomonadati</taxon>
        <taxon>Pseudomonadota</taxon>
        <taxon>Gammaproteobacteria</taxon>
        <taxon>Oceanospirillales</taxon>
        <taxon>Oceanospirillaceae</taxon>
        <taxon>Oceanobacter</taxon>
    </lineage>
</organism>
<dbReference type="Gene3D" id="3.40.1440.10">
    <property type="entry name" value="GIY-YIG endonuclease"/>
    <property type="match status" value="1"/>
</dbReference>
<dbReference type="EMBL" id="JBBKTX010000017">
    <property type="protein sequence ID" value="MFK4753570.1"/>
    <property type="molecule type" value="Genomic_DNA"/>
</dbReference>
<dbReference type="InterPro" id="IPR000305">
    <property type="entry name" value="GIY-YIG_endonuc"/>
</dbReference>
<accession>A0ABW8NKS7</accession>
<evidence type="ECO:0000313" key="4">
    <source>
        <dbReference type="Proteomes" id="UP001620597"/>
    </source>
</evidence>
<keyword evidence="4" id="KW-1185">Reference proteome</keyword>
<proteinExistence type="inferred from homology"/>
<dbReference type="SUPFAM" id="SSF82771">
    <property type="entry name" value="GIY-YIG endonuclease"/>
    <property type="match status" value="1"/>
</dbReference>
<evidence type="ECO:0000256" key="1">
    <source>
        <dbReference type="ARBA" id="ARBA00007435"/>
    </source>
</evidence>
<comment type="caution">
    <text evidence="3">The sequence shown here is derived from an EMBL/GenBank/DDBJ whole genome shotgun (WGS) entry which is preliminary data.</text>
</comment>
<dbReference type="Pfam" id="PF01541">
    <property type="entry name" value="GIY-YIG"/>
    <property type="match status" value="1"/>
</dbReference>
<dbReference type="InterPro" id="IPR035901">
    <property type="entry name" value="GIY-YIG_endonuc_sf"/>
</dbReference>
<dbReference type="PANTHER" id="PTHR34477">
    <property type="entry name" value="UPF0213 PROTEIN YHBQ"/>
    <property type="match status" value="1"/>
</dbReference>
<dbReference type="Proteomes" id="UP001620597">
    <property type="component" value="Unassembled WGS sequence"/>
</dbReference>
<dbReference type="PROSITE" id="PS50164">
    <property type="entry name" value="GIY_YIG"/>
    <property type="match status" value="1"/>
</dbReference>
<name>A0ABW8NKS7_9GAMM</name>
<comment type="similarity">
    <text evidence="1">Belongs to the UPF0213 family.</text>
</comment>
<gene>
    <name evidence="3" type="ORF">WG929_14230</name>
</gene>
<dbReference type="RefSeq" id="WP_416206596.1">
    <property type="nucleotide sequence ID" value="NZ_JBBKTX010000017.1"/>
</dbReference>
<protein>
    <submittedName>
        <fullName evidence="3">GIY-YIG nuclease family protein</fullName>
    </submittedName>
</protein>
<evidence type="ECO:0000259" key="2">
    <source>
        <dbReference type="PROSITE" id="PS50164"/>
    </source>
</evidence>
<dbReference type="CDD" id="cd10456">
    <property type="entry name" value="GIY-YIG_UPF0213"/>
    <property type="match status" value="1"/>
</dbReference>
<dbReference type="InterPro" id="IPR050190">
    <property type="entry name" value="UPF0213_domain"/>
</dbReference>
<feature type="domain" description="GIY-YIG" evidence="2">
    <location>
        <begin position="39"/>
        <end position="116"/>
    </location>
</feature>
<evidence type="ECO:0000313" key="3">
    <source>
        <dbReference type="EMBL" id="MFK4753570.1"/>
    </source>
</evidence>
<reference evidence="3 4" key="1">
    <citation type="submission" date="2024-03" db="EMBL/GenBank/DDBJ databases">
        <title>High-quality draft genome sequence of Oceanobacter sp. wDCs-4.</title>
        <authorList>
            <person name="Dong C."/>
        </authorList>
    </citation>
    <scope>NUCLEOTIDE SEQUENCE [LARGE SCALE GENOMIC DNA]</scope>
    <source>
        <strain evidence="4">wDCs-4</strain>
    </source>
</reference>